<dbReference type="Gene3D" id="3.30.1490.300">
    <property type="match status" value="1"/>
</dbReference>
<gene>
    <name evidence="1" type="primary">pilM</name>
    <name evidence="1" type="ORF">HY473_02070</name>
</gene>
<accession>A0A932YYY1</accession>
<evidence type="ECO:0000313" key="2">
    <source>
        <dbReference type="Proteomes" id="UP000756703"/>
    </source>
</evidence>
<proteinExistence type="predicted"/>
<protein>
    <submittedName>
        <fullName evidence="1">Type IV pilus assembly protein PilM</fullName>
    </submittedName>
</protein>
<dbReference type="EMBL" id="JACQMI010000013">
    <property type="protein sequence ID" value="MBI4132846.1"/>
    <property type="molecule type" value="Genomic_DNA"/>
</dbReference>
<reference evidence="1" key="1">
    <citation type="submission" date="2020-07" db="EMBL/GenBank/DDBJ databases">
        <title>Huge and variable diversity of episymbiotic CPR bacteria and DPANN archaea in groundwater ecosystems.</title>
        <authorList>
            <person name="He C.Y."/>
            <person name="Keren R."/>
            <person name="Whittaker M."/>
            <person name="Farag I.F."/>
            <person name="Doudna J."/>
            <person name="Cate J.H.D."/>
            <person name="Banfield J.F."/>
        </authorList>
    </citation>
    <scope>NUCLEOTIDE SEQUENCE</scope>
    <source>
        <strain evidence="1">NC_groundwater_1225_Ag_S-0.1um_56_177</strain>
    </source>
</reference>
<dbReference type="Pfam" id="PF11104">
    <property type="entry name" value="PilM_2"/>
    <property type="match status" value="1"/>
</dbReference>
<dbReference type="AlphaFoldDB" id="A0A932YYY1"/>
<dbReference type="SUPFAM" id="SSF53067">
    <property type="entry name" value="Actin-like ATPase domain"/>
    <property type="match status" value="2"/>
</dbReference>
<evidence type="ECO:0000313" key="1">
    <source>
        <dbReference type="EMBL" id="MBI4132846.1"/>
    </source>
</evidence>
<dbReference type="CDD" id="cd24049">
    <property type="entry name" value="ASKHA_NBD_PilM"/>
    <property type="match status" value="1"/>
</dbReference>
<dbReference type="Gene3D" id="3.30.420.40">
    <property type="match status" value="2"/>
</dbReference>
<sequence>MVTIPFLKKIQFPKLNFRFSFGPASFVGIDIGSDSVKVVQLRKDRERAVLETYGELKSAPYLQKRSSQGIGGFLGYKDEDLVDLLTDVLRESNATTKRAVFSIPSTSSFIIAIQLPAMAPNELASAIPFEAKKYIPIPVQEVALDWQILEEDATEKRVLALLAAVPHEVVAKYQRIADALQLDLEAVEIESFSLVRSLAATERAVVAIINWGALVTTVTIVDQRRIRMNHNFGHGSREVTTILAQSLSVSPERAEAMKREVGLSEKPEERETVSIIGPIVDSTLSDVERAIVTYNRRSKRKVEKIILTGGGASLAGLVNHVARRFGLETVIGNPFHRTVFPEFLQPLLKEIAPNFGVAVGLALRPITPS</sequence>
<comment type="caution">
    <text evidence="1">The sequence shown here is derived from an EMBL/GenBank/DDBJ whole genome shotgun (WGS) entry which is preliminary data.</text>
</comment>
<dbReference type="NCBIfam" id="TIGR01175">
    <property type="entry name" value="pilM"/>
    <property type="match status" value="1"/>
</dbReference>
<dbReference type="InterPro" id="IPR043129">
    <property type="entry name" value="ATPase_NBD"/>
</dbReference>
<dbReference type="Proteomes" id="UP000756703">
    <property type="component" value="Unassembled WGS sequence"/>
</dbReference>
<name>A0A932YYY1_9BACT</name>
<dbReference type="InterPro" id="IPR005883">
    <property type="entry name" value="PilM"/>
</dbReference>
<dbReference type="PIRSF" id="PIRSF019169">
    <property type="entry name" value="PilM"/>
    <property type="match status" value="1"/>
</dbReference>
<dbReference type="InterPro" id="IPR050696">
    <property type="entry name" value="FtsA/MreB"/>
</dbReference>
<dbReference type="PANTHER" id="PTHR32432:SF3">
    <property type="entry name" value="ETHANOLAMINE UTILIZATION PROTEIN EUTJ"/>
    <property type="match status" value="1"/>
</dbReference>
<organism evidence="1 2">
    <name type="scientific">Candidatus Sungiibacteriota bacterium</name>
    <dbReference type="NCBI Taxonomy" id="2750080"/>
    <lineage>
        <taxon>Bacteria</taxon>
        <taxon>Candidatus Sungiibacteriota</taxon>
    </lineage>
</organism>
<dbReference type="PANTHER" id="PTHR32432">
    <property type="entry name" value="CELL DIVISION PROTEIN FTSA-RELATED"/>
    <property type="match status" value="1"/>
</dbReference>